<organism evidence="2 3">
    <name type="scientific">Hymenobacter aranciens</name>
    <dbReference type="NCBI Taxonomy" id="3063996"/>
    <lineage>
        <taxon>Bacteria</taxon>
        <taxon>Pseudomonadati</taxon>
        <taxon>Bacteroidota</taxon>
        <taxon>Cytophagia</taxon>
        <taxon>Cytophagales</taxon>
        <taxon>Hymenobacteraceae</taxon>
        <taxon>Hymenobacter</taxon>
    </lineage>
</organism>
<dbReference type="RefSeq" id="WP_305006987.1">
    <property type="nucleotide sequence ID" value="NZ_JAUQSY010000008.1"/>
</dbReference>
<dbReference type="Proteomes" id="UP001176429">
    <property type="component" value="Unassembled WGS sequence"/>
</dbReference>
<comment type="caution">
    <text evidence="2">The sequence shown here is derived from an EMBL/GenBank/DDBJ whole genome shotgun (WGS) entry which is preliminary data.</text>
</comment>
<feature type="transmembrane region" description="Helical" evidence="1">
    <location>
        <begin position="95"/>
        <end position="115"/>
    </location>
</feature>
<keyword evidence="1" id="KW-0472">Membrane</keyword>
<proteinExistence type="predicted"/>
<protein>
    <submittedName>
        <fullName evidence="2">DUF1761 domain-containing protein</fullName>
    </submittedName>
</protein>
<gene>
    <name evidence="2" type="ORF">Q5H93_13075</name>
</gene>
<dbReference type="Pfam" id="PF08570">
    <property type="entry name" value="DUF1761"/>
    <property type="match status" value="1"/>
</dbReference>
<evidence type="ECO:0000256" key="1">
    <source>
        <dbReference type="SAM" id="Phobius"/>
    </source>
</evidence>
<feature type="transmembrane region" description="Helical" evidence="1">
    <location>
        <begin position="67"/>
        <end position="89"/>
    </location>
</feature>
<keyword evidence="1" id="KW-1133">Transmembrane helix</keyword>
<feature type="transmembrane region" description="Helical" evidence="1">
    <location>
        <begin position="24"/>
        <end position="46"/>
    </location>
</feature>
<accession>A0ABT9BBM4</accession>
<name>A0ABT9BBM4_9BACT</name>
<dbReference type="EMBL" id="JAUQSY010000008">
    <property type="protein sequence ID" value="MDO7875670.1"/>
    <property type="molecule type" value="Genomic_DNA"/>
</dbReference>
<dbReference type="InterPro" id="IPR013879">
    <property type="entry name" value="DUF1761"/>
</dbReference>
<evidence type="ECO:0000313" key="2">
    <source>
        <dbReference type="EMBL" id="MDO7875670.1"/>
    </source>
</evidence>
<keyword evidence="3" id="KW-1185">Reference proteome</keyword>
<evidence type="ECO:0000313" key="3">
    <source>
        <dbReference type="Proteomes" id="UP001176429"/>
    </source>
</evidence>
<feature type="transmembrane region" description="Helical" evidence="1">
    <location>
        <begin position="127"/>
        <end position="151"/>
    </location>
</feature>
<keyword evidence="1" id="KW-0812">Transmembrane</keyword>
<reference evidence="2" key="1">
    <citation type="submission" date="2023-07" db="EMBL/GenBank/DDBJ databases">
        <authorList>
            <person name="Kim M.K."/>
        </authorList>
    </citation>
    <scope>NUCLEOTIDE SEQUENCE</scope>
    <source>
        <strain evidence="2">ASUV-10-1</strain>
    </source>
</reference>
<sequence length="152" mass="15899">MLLQLTSAPGFGPQLLTALGTVRWLGVGLAFGAYFVLGALWYMGLFAQAYKVALGKAGQELDNQSPLYIAGPAACVLVITVVSAVLLRALHVDTYGGGLLFAALIGFGYLVANTVNIGINPNIPRPFLYGAITGAYHLVGITLASLIMVAMR</sequence>